<dbReference type="NCBIfam" id="TIGR01494">
    <property type="entry name" value="ATPase_P-type"/>
    <property type="match status" value="1"/>
</dbReference>
<accession>A0ABD5V9G6</accession>
<dbReference type="SUPFAM" id="SSF81660">
    <property type="entry name" value="Metal cation-transporting ATPase, ATP-binding domain N"/>
    <property type="match status" value="1"/>
</dbReference>
<dbReference type="Gene3D" id="3.30.70.100">
    <property type="match status" value="1"/>
</dbReference>
<dbReference type="Pfam" id="PF00403">
    <property type="entry name" value="HMA"/>
    <property type="match status" value="1"/>
</dbReference>
<feature type="transmembrane region" description="Helical" evidence="10">
    <location>
        <begin position="399"/>
        <end position="421"/>
    </location>
</feature>
<organism evidence="12 13">
    <name type="scientific">Halalkalicoccus tibetensis</name>
    <dbReference type="NCBI Taxonomy" id="175632"/>
    <lineage>
        <taxon>Archaea</taxon>
        <taxon>Methanobacteriati</taxon>
        <taxon>Methanobacteriota</taxon>
        <taxon>Stenosarchaea group</taxon>
        <taxon>Halobacteria</taxon>
        <taxon>Halobacteriales</taxon>
        <taxon>Halococcaceae</taxon>
        <taxon>Halalkalicoccus</taxon>
    </lineage>
</organism>
<dbReference type="PROSITE" id="PS01229">
    <property type="entry name" value="COF_2"/>
    <property type="match status" value="1"/>
</dbReference>
<keyword evidence="9 10" id="KW-0472">Membrane</keyword>
<keyword evidence="13" id="KW-1185">Reference proteome</keyword>
<feature type="transmembrane region" description="Helical" evidence="10">
    <location>
        <begin position="186"/>
        <end position="207"/>
    </location>
</feature>
<keyword evidence="4" id="KW-0479">Metal-binding</keyword>
<sequence>MTCTLCELPTGEQPITDSDVDGEFCCRGCLEVYRTLGDIDVEELDATDLAGDPAVDPDLGETTYLSVDGMHCKTCELFIDEIAADIEGVYDAQSSYATEMVRIQYDPETLSEDDLVDEVSGLGYRASRPTEEDEGARSRFEFGKYRSVIALLVMMPVMVPYILFIYPTYLGIYPEEFLYNSTLGAMVYAPLFVWSTLIIAGLGYPMLRGAYVSLKVGQPNMDVLIALAVLAAYGYSAAAFAMGQRDLYFDVAVMILVVITVGNHIESSVKRSALGNHSDLTKSRITTARKLLEDGSTESVDVGSCTTGDRVLVRPGERIPVDGSVVDGTAAVDEALMTGESIPQPKSSGDDVLGGSVVTDSALVIEVGDDAESTLDRLVELLWNVKSSDSGMQRLADRFAVIFVPLVVTISLLTAALWISLGLPVGSAVLIGVSVLVISCPCSLGIATPLALAAGTNEASERQILLPNSNVLERVTDSEVVVFDKTGTLTTGEMSVERTIPATGEDVTEVLSRAAAIEGRSSHPVGEAIAAAGGATDATVEGFEREARGVSATVDGTPVTVGHPTVFETDWEIPESVTEAIEGAFEADTHPTVVGWDGVARGVITIRDTPREGWESVVSELASEGREIVVLTGDDERMARRFSDHPDVDDVFAGVRPESKEAIVGRLRSEGTTTMIGDGTNDAPALASADLGIALASGTEVAMDAADAVVMNDDLSAIPEIFEIARSTQKRIRQNIAWAIGYNLIAVPLAVLGYINPLIAAVIMAISSLIVVANSGRRSLPWFGSNADTGTETSSMGNTINDAPS</sequence>
<proteinExistence type="inferred from homology"/>
<dbReference type="Pfam" id="PF00702">
    <property type="entry name" value="Hydrolase"/>
    <property type="match status" value="1"/>
</dbReference>
<feature type="transmembrane region" description="Helical" evidence="10">
    <location>
        <begin position="219"/>
        <end position="241"/>
    </location>
</feature>
<dbReference type="Pfam" id="PF00122">
    <property type="entry name" value="E1-E2_ATPase"/>
    <property type="match status" value="1"/>
</dbReference>
<dbReference type="CDD" id="cd00371">
    <property type="entry name" value="HMA"/>
    <property type="match status" value="1"/>
</dbReference>
<dbReference type="NCBIfam" id="TIGR01525">
    <property type="entry name" value="ATPase-IB_hvy"/>
    <property type="match status" value="1"/>
</dbReference>
<dbReference type="PRINTS" id="PR00119">
    <property type="entry name" value="CATATPASE"/>
</dbReference>
<evidence type="ECO:0000256" key="8">
    <source>
        <dbReference type="ARBA" id="ARBA00022989"/>
    </source>
</evidence>
<evidence type="ECO:0000256" key="4">
    <source>
        <dbReference type="ARBA" id="ARBA00022723"/>
    </source>
</evidence>
<dbReference type="SUPFAM" id="SSF81653">
    <property type="entry name" value="Calcium ATPase, transduction domain A"/>
    <property type="match status" value="1"/>
</dbReference>
<gene>
    <name evidence="12" type="ORF">ACFQGH_16400</name>
</gene>
<dbReference type="AlphaFoldDB" id="A0ABD5V9G6"/>
<comment type="caution">
    <text evidence="12">The sequence shown here is derived from an EMBL/GenBank/DDBJ whole genome shotgun (WGS) entry which is preliminary data.</text>
</comment>
<dbReference type="InterPro" id="IPR023298">
    <property type="entry name" value="ATPase_P-typ_TM_dom_sf"/>
</dbReference>
<feature type="transmembrane region" description="Helical" evidence="10">
    <location>
        <begin position="247"/>
        <end position="265"/>
    </location>
</feature>
<keyword evidence="6" id="KW-0067">ATP-binding</keyword>
<name>A0ABD5V9G6_9EURY</name>
<evidence type="ECO:0000256" key="10">
    <source>
        <dbReference type="SAM" id="Phobius"/>
    </source>
</evidence>
<dbReference type="SFLD" id="SFLDF00027">
    <property type="entry name" value="p-type_atpase"/>
    <property type="match status" value="1"/>
</dbReference>
<feature type="transmembrane region" description="Helical" evidence="10">
    <location>
        <begin position="758"/>
        <end position="776"/>
    </location>
</feature>
<protein>
    <submittedName>
        <fullName evidence="12">Cation-translocating P-type ATPase</fullName>
    </submittedName>
</protein>
<dbReference type="InterPro" id="IPR023214">
    <property type="entry name" value="HAD_sf"/>
</dbReference>
<dbReference type="InterPro" id="IPR044492">
    <property type="entry name" value="P_typ_ATPase_HD_dom"/>
</dbReference>
<dbReference type="InterPro" id="IPR059000">
    <property type="entry name" value="ATPase_P-type_domA"/>
</dbReference>
<dbReference type="SUPFAM" id="SSF55008">
    <property type="entry name" value="HMA, heavy metal-associated domain"/>
    <property type="match status" value="1"/>
</dbReference>
<dbReference type="InterPro" id="IPR023299">
    <property type="entry name" value="ATPase_P-typ_cyto_dom_N"/>
</dbReference>
<dbReference type="Gene3D" id="2.70.150.10">
    <property type="entry name" value="Calcium-transporting ATPase, cytoplasmic transduction domain A"/>
    <property type="match status" value="1"/>
</dbReference>
<dbReference type="SUPFAM" id="SSF56784">
    <property type="entry name" value="HAD-like"/>
    <property type="match status" value="1"/>
</dbReference>
<dbReference type="InterPro" id="IPR008250">
    <property type="entry name" value="ATPase_P-typ_transduc_dom_A_sf"/>
</dbReference>
<dbReference type="InterPro" id="IPR018303">
    <property type="entry name" value="ATPase_P-typ_P_site"/>
</dbReference>
<feature type="transmembrane region" description="Helical" evidence="10">
    <location>
        <begin position="736"/>
        <end position="752"/>
    </location>
</feature>
<evidence type="ECO:0000256" key="2">
    <source>
        <dbReference type="ARBA" id="ARBA00006024"/>
    </source>
</evidence>
<dbReference type="RefSeq" id="WP_340605353.1">
    <property type="nucleotide sequence ID" value="NZ_JBBMXV010000005.1"/>
</dbReference>
<evidence type="ECO:0000256" key="9">
    <source>
        <dbReference type="ARBA" id="ARBA00023136"/>
    </source>
</evidence>
<feature type="transmembrane region" description="Helical" evidence="10">
    <location>
        <begin position="427"/>
        <end position="452"/>
    </location>
</feature>
<evidence type="ECO:0000313" key="12">
    <source>
        <dbReference type="EMBL" id="MFC6906775.1"/>
    </source>
</evidence>
<dbReference type="EMBL" id="JBHSXQ010000005">
    <property type="protein sequence ID" value="MFC6906775.1"/>
    <property type="molecule type" value="Genomic_DNA"/>
</dbReference>
<dbReference type="PROSITE" id="PS00154">
    <property type="entry name" value="ATPASE_E1_E2"/>
    <property type="match status" value="1"/>
</dbReference>
<dbReference type="SFLD" id="SFLDS00003">
    <property type="entry name" value="Haloacid_Dehalogenase"/>
    <property type="match status" value="1"/>
</dbReference>
<dbReference type="GO" id="GO:0012505">
    <property type="term" value="C:endomembrane system"/>
    <property type="evidence" value="ECO:0007669"/>
    <property type="project" value="UniProtKB-SubCell"/>
</dbReference>
<dbReference type="GO" id="GO:0005524">
    <property type="term" value="F:ATP binding"/>
    <property type="evidence" value="ECO:0007669"/>
    <property type="project" value="UniProtKB-KW"/>
</dbReference>
<dbReference type="Gene3D" id="3.40.1110.10">
    <property type="entry name" value="Calcium-transporting ATPase, cytoplasmic domain N"/>
    <property type="match status" value="1"/>
</dbReference>
<dbReference type="PANTHER" id="PTHR43520">
    <property type="entry name" value="ATP7, ISOFORM B"/>
    <property type="match status" value="1"/>
</dbReference>
<evidence type="ECO:0000256" key="7">
    <source>
        <dbReference type="ARBA" id="ARBA00022967"/>
    </source>
</evidence>
<dbReference type="CDD" id="cd02079">
    <property type="entry name" value="P-type_ATPase_HM"/>
    <property type="match status" value="1"/>
</dbReference>
<keyword evidence="3 10" id="KW-0812">Transmembrane</keyword>
<evidence type="ECO:0000313" key="13">
    <source>
        <dbReference type="Proteomes" id="UP001596312"/>
    </source>
</evidence>
<keyword evidence="5" id="KW-0547">Nucleotide-binding</keyword>
<reference evidence="12 13" key="1">
    <citation type="journal article" date="2019" name="Int. J. Syst. Evol. Microbiol.">
        <title>The Global Catalogue of Microorganisms (GCM) 10K type strain sequencing project: providing services to taxonomists for standard genome sequencing and annotation.</title>
        <authorList>
            <consortium name="The Broad Institute Genomics Platform"/>
            <consortium name="The Broad Institute Genome Sequencing Center for Infectious Disease"/>
            <person name="Wu L."/>
            <person name="Ma J."/>
        </authorList>
    </citation>
    <scope>NUCLEOTIDE SEQUENCE [LARGE SCALE GENOMIC DNA]</scope>
    <source>
        <strain evidence="12 13">CGMCC 1.3240</strain>
    </source>
</reference>
<dbReference type="GO" id="GO:0046872">
    <property type="term" value="F:metal ion binding"/>
    <property type="evidence" value="ECO:0007669"/>
    <property type="project" value="UniProtKB-KW"/>
</dbReference>
<dbReference type="SFLD" id="SFLDG00002">
    <property type="entry name" value="C1.7:_P-type_atpase_like"/>
    <property type="match status" value="1"/>
</dbReference>
<keyword evidence="7" id="KW-1278">Translocase</keyword>
<dbReference type="InterPro" id="IPR036163">
    <property type="entry name" value="HMA_dom_sf"/>
</dbReference>
<dbReference type="Gene3D" id="3.40.50.1000">
    <property type="entry name" value="HAD superfamily/HAD-like"/>
    <property type="match status" value="1"/>
</dbReference>
<comment type="similarity">
    <text evidence="2">Belongs to the cation transport ATPase (P-type) (TC 3.A.3) family. Type IB subfamily.</text>
</comment>
<evidence type="ECO:0000259" key="11">
    <source>
        <dbReference type="PROSITE" id="PS50846"/>
    </source>
</evidence>
<evidence type="ECO:0000256" key="5">
    <source>
        <dbReference type="ARBA" id="ARBA00022741"/>
    </source>
</evidence>
<dbReference type="PANTHER" id="PTHR43520:SF8">
    <property type="entry name" value="P-TYPE CU(+) TRANSPORTER"/>
    <property type="match status" value="1"/>
</dbReference>
<dbReference type="InterPro" id="IPR036412">
    <property type="entry name" value="HAD-like_sf"/>
</dbReference>
<keyword evidence="8 10" id="KW-1133">Transmembrane helix</keyword>
<dbReference type="NCBIfam" id="TIGR01511">
    <property type="entry name" value="ATPase-IB1_Cu"/>
    <property type="match status" value="1"/>
</dbReference>
<dbReference type="PROSITE" id="PS50846">
    <property type="entry name" value="HMA_2"/>
    <property type="match status" value="1"/>
</dbReference>
<feature type="domain" description="HMA" evidence="11">
    <location>
        <begin position="61"/>
        <end position="127"/>
    </location>
</feature>
<dbReference type="InterPro" id="IPR027256">
    <property type="entry name" value="P-typ_ATPase_IB"/>
</dbReference>
<dbReference type="InterPro" id="IPR006121">
    <property type="entry name" value="HMA_dom"/>
</dbReference>
<comment type="subcellular location">
    <subcellularLocation>
        <location evidence="1">Endomembrane system</location>
        <topology evidence="1">Multi-pass membrane protein</topology>
    </subcellularLocation>
</comment>
<dbReference type="Proteomes" id="UP001596312">
    <property type="component" value="Unassembled WGS sequence"/>
</dbReference>
<dbReference type="SUPFAM" id="SSF81665">
    <property type="entry name" value="Calcium ATPase, transmembrane domain M"/>
    <property type="match status" value="1"/>
</dbReference>
<evidence type="ECO:0000256" key="6">
    <source>
        <dbReference type="ARBA" id="ARBA00022840"/>
    </source>
</evidence>
<evidence type="ECO:0000256" key="3">
    <source>
        <dbReference type="ARBA" id="ARBA00022692"/>
    </source>
</evidence>
<feature type="transmembrane region" description="Helical" evidence="10">
    <location>
        <begin position="147"/>
        <end position="166"/>
    </location>
</feature>
<dbReference type="InterPro" id="IPR001757">
    <property type="entry name" value="P_typ_ATPase"/>
</dbReference>
<evidence type="ECO:0000256" key="1">
    <source>
        <dbReference type="ARBA" id="ARBA00004127"/>
    </source>
</evidence>